<protein>
    <submittedName>
        <fullName evidence="2">Uncharacterized protein</fullName>
    </submittedName>
</protein>
<gene>
    <name evidence="2" type="ORF">K1X15_13400</name>
</gene>
<evidence type="ECO:0000256" key="1">
    <source>
        <dbReference type="SAM" id="MobiDB-lite"/>
    </source>
</evidence>
<dbReference type="EMBL" id="CP080590">
    <property type="protein sequence ID" value="QYO75626.1"/>
    <property type="molecule type" value="Genomic_DNA"/>
</dbReference>
<dbReference type="RefSeq" id="WP_220304124.1">
    <property type="nucleotide sequence ID" value="NZ_CP080590.1"/>
</dbReference>
<evidence type="ECO:0000313" key="2">
    <source>
        <dbReference type="EMBL" id="QYO75626.1"/>
    </source>
</evidence>
<keyword evidence="3" id="KW-1185">Reference proteome</keyword>
<sequence>MMTATDSAMKPDLPMTRPARIAASRRRKAEKTREWRAMRSAIGWPEARKVDAAISEATSFCLRPEYAMHDGEGVYISVTRLFRVAVLVLMRDGADREMSQAAVRERLHPPARFETGAVPSIQMRDEGYSPPPRRKDLTWDEKDIAVMKAAATPYHGVTGVHST</sequence>
<evidence type="ECO:0000313" key="3">
    <source>
        <dbReference type="Proteomes" id="UP000825799"/>
    </source>
</evidence>
<name>A0ABX8WAA3_9HYPH</name>
<feature type="region of interest" description="Disordered" evidence="1">
    <location>
        <begin position="105"/>
        <end position="136"/>
    </location>
</feature>
<proteinExistence type="predicted"/>
<reference evidence="2 3" key="1">
    <citation type="submission" date="2021-08" db="EMBL/GenBank/DDBJ databases">
        <title>Devosia salina sp. nov., isolated from the South China Sea sediment.</title>
        <authorList>
            <person name="Zhou Z."/>
        </authorList>
    </citation>
    <scope>NUCLEOTIDE SEQUENCE [LARGE SCALE GENOMIC DNA]</scope>
    <source>
        <strain evidence="2 3">SCS-3</strain>
    </source>
</reference>
<dbReference type="Proteomes" id="UP000825799">
    <property type="component" value="Chromosome"/>
</dbReference>
<accession>A0ABX8WAA3</accession>
<feature type="compositionally biased region" description="Basic and acidic residues" evidence="1">
    <location>
        <begin position="123"/>
        <end position="136"/>
    </location>
</feature>
<organism evidence="2 3">
    <name type="scientific">Devosia salina</name>
    <dbReference type="NCBI Taxonomy" id="2860336"/>
    <lineage>
        <taxon>Bacteria</taxon>
        <taxon>Pseudomonadati</taxon>
        <taxon>Pseudomonadota</taxon>
        <taxon>Alphaproteobacteria</taxon>
        <taxon>Hyphomicrobiales</taxon>
        <taxon>Devosiaceae</taxon>
        <taxon>Devosia</taxon>
    </lineage>
</organism>